<protein>
    <submittedName>
        <fullName evidence="1">Uncharacterized protein</fullName>
    </submittedName>
</protein>
<evidence type="ECO:0000313" key="2">
    <source>
        <dbReference type="Proteomes" id="UP001592530"/>
    </source>
</evidence>
<proteinExistence type="predicted"/>
<accession>A0ABV6X7T0</accession>
<gene>
    <name evidence="1" type="ORF">ACEZDB_27395</name>
</gene>
<dbReference type="RefSeq" id="WP_380556802.1">
    <property type="nucleotide sequence ID" value="NZ_JBHEZY010000013.1"/>
</dbReference>
<evidence type="ECO:0000313" key="1">
    <source>
        <dbReference type="EMBL" id="MFC1434370.1"/>
    </source>
</evidence>
<comment type="caution">
    <text evidence="1">The sequence shown here is derived from an EMBL/GenBank/DDBJ whole genome shotgun (WGS) entry which is preliminary data.</text>
</comment>
<dbReference type="Proteomes" id="UP001592530">
    <property type="component" value="Unassembled WGS sequence"/>
</dbReference>
<organism evidence="1 2">
    <name type="scientific">Streptacidiphilus alkalitolerans</name>
    <dbReference type="NCBI Taxonomy" id="3342712"/>
    <lineage>
        <taxon>Bacteria</taxon>
        <taxon>Bacillati</taxon>
        <taxon>Actinomycetota</taxon>
        <taxon>Actinomycetes</taxon>
        <taxon>Kitasatosporales</taxon>
        <taxon>Streptomycetaceae</taxon>
        <taxon>Streptacidiphilus</taxon>
    </lineage>
</organism>
<name>A0ABV6X7T0_9ACTN</name>
<reference evidence="1 2" key="1">
    <citation type="submission" date="2024-09" db="EMBL/GenBank/DDBJ databases">
        <authorList>
            <person name="Lee S.D."/>
        </authorList>
    </citation>
    <scope>NUCLEOTIDE SEQUENCE [LARGE SCALE GENOMIC DNA]</scope>
    <source>
        <strain evidence="1 2">N1-3</strain>
    </source>
</reference>
<sequence>MTGPTALPNLPRGCDYCEKPTAGRVVALVPGDPGSRRAALDHPGCYLQHLRVLGPGRGRPTVIAPAEAAE</sequence>
<dbReference type="EMBL" id="JBHEZY010000013">
    <property type="protein sequence ID" value="MFC1434370.1"/>
    <property type="molecule type" value="Genomic_DNA"/>
</dbReference>